<dbReference type="RefSeq" id="WP_100343156.1">
    <property type="nucleotide sequence ID" value="NZ_PGFB01000001.1"/>
</dbReference>
<dbReference type="InterPro" id="IPR022062">
    <property type="entry name" value="DUF3618"/>
</dbReference>
<proteinExistence type="predicted"/>
<dbReference type="AlphaFoldDB" id="A0A2M9C3Y6"/>
<feature type="transmembrane region" description="Helical" evidence="2">
    <location>
        <begin position="72"/>
        <end position="93"/>
    </location>
</feature>
<keyword evidence="2" id="KW-1133">Transmembrane helix</keyword>
<evidence type="ECO:0000313" key="4">
    <source>
        <dbReference type="Proteomes" id="UP000230161"/>
    </source>
</evidence>
<protein>
    <submittedName>
        <fullName evidence="3">Uncharacterized protein DUF3618</fullName>
    </submittedName>
</protein>
<evidence type="ECO:0000256" key="2">
    <source>
        <dbReference type="SAM" id="Phobius"/>
    </source>
</evidence>
<evidence type="ECO:0000313" key="3">
    <source>
        <dbReference type="EMBL" id="PJJ65236.1"/>
    </source>
</evidence>
<dbReference type="Pfam" id="PF12277">
    <property type="entry name" value="DUF3618"/>
    <property type="match status" value="1"/>
</dbReference>
<dbReference type="EMBL" id="PGFB01000001">
    <property type="protein sequence ID" value="PJJ65236.1"/>
    <property type="molecule type" value="Genomic_DNA"/>
</dbReference>
<dbReference type="OrthoDB" id="5126074at2"/>
<keyword evidence="2" id="KW-0812">Transmembrane</keyword>
<reference evidence="3 4" key="1">
    <citation type="submission" date="2017-11" db="EMBL/GenBank/DDBJ databases">
        <title>Genomic Encyclopedia of Archaeal and Bacterial Type Strains, Phase II (KMG-II): From Individual Species to Whole Genera.</title>
        <authorList>
            <person name="Goeker M."/>
        </authorList>
    </citation>
    <scope>NUCLEOTIDE SEQUENCE [LARGE SCALE GENOMIC DNA]</scope>
    <source>
        <strain evidence="3 4">DSM 25625</strain>
    </source>
</reference>
<organism evidence="3 4">
    <name type="scientific">Compostimonas suwonensis</name>
    <dbReference type="NCBI Taxonomy" id="1048394"/>
    <lineage>
        <taxon>Bacteria</taxon>
        <taxon>Bacillati</taxon>
        <taxon>Actinomycetota</taxon>
        <taxon>Actinomycetes</taxon>
        <taxon>Micrococcales</taxon>
        <taxon>Microbacteriaceae</taxon>
        <taxon>Compostimonas</taxon>
    </lineage>
</organism>
<name>A0A2M9C3Y6_9MICO</name>
<keyword evidence="2" id="KW-0472">Membrane</keyword>
<gene>
    <name evidence="3" type="ORF">CLV54_0265</name>
</gene>
<feature type="region of interest" description="Disordered" evidence="1">
    <location>
        <begin position="1"/>
        <end position="20"/>
    </location>
</feature>
<comment type="caution">
    <text evidence="3">The sequence shown here is derived from an EMBL/GenBank/DDBJ whole genome shotgun (WGS) entry which is preliminary data.</text>
</comment>
<keyword evidence="4" id="KW-1185">Reference proteome</keyword>
<sequence>MTTETGYTPADAADRPRTRTPAELKADIESARQQLAETLDAIEYKLNLPKQAKRAGRRLKSRLRKLRDENPAALVGVAAVVVAGLGAGVFLGIRTIRK</sequence>
<evidence type="ECO:0000256" key="1">
    <source>
        <dbReference type="SAM" id="MobiDB-lite"/>
    </source>
</evidence>
<dbReference type="Proteomes" id="UP000230161">
    <property type="component" value="Unassembled WGS sequence"/>
</dbReference>
<accession>A0A2M9C3Y6</accession>